<feature type="compositionally biased region" description="Low complexity" evidence="1">
    <location>
        <begin position="10"/>
        <end position="22"/>
    </location>
</feature>
<reference evidence="2 3" key="1">
    <citation type="submission" date="2020-05" db="EMBL/GenBank/DDBJ databases">
        <title>WGS assembly of Panicum virgatum.</title>
        <authorList>
            <person name="Lovell J.T."/>
            <person name="Jenkins J."/>
            <person name="Shu S."/>
            <person name="Juenger T.E."/>
            <person name="Schmutz J."/>
        </authorList>
    </citation>
    <scope>NUCLEOTIDE SEQUENCE [LARGE SCALE GENOMIC DNA]</scope>
    <source>
        <strain evidence="3">cv. AP13</strain>
    </source>
</reference>
<feature type="region of interest" description="Disordered" evidence="1">
    <location>
        <begin position="81"/>
        <end position="104"/>
    </location>
</feature>
<protein>
    <submittedName>
        <fullName evidence="2">Uncharacterized protein</fullName>
    </submittedName>
</protein>
<comment type="caution">
    <text evidence="2">The sequence shown here is derived from an EMBL/GenBank/DDBJ whole genome shotgun (WGS) entry which is preliminary data.</text>
</comment>
<dbReference type="AlphaFoldDB" id="A0A8T0U9A1"/>
<organism evidence="2 3">
    <name type="scientific">Panicum virgatum</name>
    <name type="common">Blackwell switchgrass</name>
    <dbReference type="NCBI Taxonomy" id="38727"/>
    <lineage>
        <taxon>Eukaryota</taxon>
        <taxon>Viridiplantae</taxon>
        <taxon>Streptophyta</taxon>
        <taxon>Embryophyta</taxon>
        <taxon>Tracheophyta</taxon>
        <taxon>Spermatophyta</taxon>
        <taxon>Magnoliopsida</taxon>
        <taxon>Liliopsida</taxon>
        <taxon>Poales</taxon>
        <taxon>Poaceae</taxon>
        <taxon>PACMAD clade</taxon>
        <taxon>Panicoideae</taxon>
        <taxon>Panicodae</taxon>
        <taxon>Paniceae</taxon>
        <taxon>Panicinae</taxon>
        <taxon>Panicum</taxon>
        <taxon>Panicum sect. Hiantes</taxon>
    </lineage>
</organism>
<evidence type="ECO:0000313" key="2">
    <source>
        <dbReference type="EMBL" id="KAG2621262.1"/>
    </source>
</evidence>
<accession>A0A8T0U9A1</accession>
<proteinExistence type="predicted"/>
<dbReference type="EMBL" id="CM029042">
    <property type="protein sequence ID" value="KAG2621262.1"/>
    <property type="molecule type" value="Genomic_DNA"/>
</dbReference>
<evidence type="ECO:0000313" key="3">
    <source>
        <dbReference type="Proteomes" id="UP000823388"/>
    </source>
</evidence>
<evidence type="ECO:0000256" key="1">
    <source>
        <dbReference type="SAM" id="MobiDB-lite"/>
    </source>
</evidence>
<keyword evidence="3" id="KW-1185">Reference proteome</keyword>
<feature type="compositionally biased region" description="Basic and acidic residues" evidence="1">
    <location>
        <begin position="86"/>
        <end position="95"/>
    </location>
</feature>
<gene>
    <name evidence="2" type="ORF">PVAP13_3NG246589</name>
</gene>
<feature type="region of interest" description="Disordered" evidence="1">
    <location>
        <begin position="1"/>
        <end position="22"/>
    </location>
</feature>
<name>A0A8T0U9A1_PANVG</name>
<dbReference type="Proteomes" id="UP000823388">
    <property type="component" value="Chromosome 3N"/>
</dbReference>
<sequence length="104" mass="11095">MELVAAIAEPRPSSRCSAPASPSSHCRVPALLRSTCGHALLLLPLPAPLAYGRSRGSCCLRPRPRTPLLLPPYTPLACVRSRSRGRRGDREDKGGAEAARGLWG</sequence>